<gene>
    <name evidence="3" type="ORF">ABZ921_22885</name>
</gene>
<sequence>MGDDPERVHTEASFAALCGVSPVEYSSAAGARAGLTTAGTGRRTPTCIASSSPGCATTRAPRCTTNAAPRRARPGVRSSDASSDMPPERSSTWSSRSLPTPCL</sequence>
<dbReference type="Pfam" id="PF02371">
    <property type="entry name" value="Transposase_20"/>
    <property type="match status" value="1"/>
</dbReference>
<feature type="region of interest" description="Disordered" evidence="1">
    <location>
        <begin position="35"/>
        <end position="103"/>
    </location>
</feature>
<dbReference type="RefSeq" id="WP_359352221.1">
    <property type="nucleotide sequence ID" value="NZ_JBEYXV010000011.1"/>
</dbReference>
<accession>A0ABV3BR41</accession>
<name>A0ABV3BR41_9ACTN</name>
<keyword evidence="4" id="KW-1185">Reference proteome</keyword>
<evidence type="ECO:0000259" key="2">
    <source>
        <dbReference type="Pfam" id="PF02371"/>
    </source>
</evidence>
<comment type="caution">
    <text evidence="3">The sequence shown here is derived from an EMBL/GenBank/DDBJ whole genome shotgun (WGS) entry which is preliminary data.</text>
</comment>
<evidence type="ECO:0000313" key="4">
    <source>
        <dbReference type="Proteomes" id="UP001551176"/>
    </source>
</evidence>
<protein>
    <submittedName>
        <fullName evidence="3">Transposase</fullName>
    </submittedName>
</protein>
<dbReference type="EMBL" id="JBEYXV010000011">
    <property type="protein sequence ID" value="MEU6823491.1"/>
    <property type="molecule type" value="Genomic_DNA"/>
</dbReference>
<feature type="compositionally biased region" description="Low complexity" evidence="1">
    <location>
        <begin position="35"/>
        <end position="44"/>
    </location>
</feature>
<organism evidence="3 4">
    <name type="scientific">Streptomyces atriruber</name>
    <dbReference type="NCBI Taxonomy" id="545121"/>
    <lineage>
        <taxon>Bacteria</taxon>
        <taxon>Bacillati</taxon>
        <taxon>Actinomycetota</taxon>
        <taxon>Actinomycetes</taxon>
        <taxon>Kitasatosporales</taxon>
        <taxon>Streptomycetaceae</taxon>
        <taxon>Streptomyces</taxon>
    </lineage>
</organism>
<feature type="domain" description="Transposase IS116/IS110/IS902 C-terminal" evidence="2">
    <location>
        <begin position="3"/>
        <end position="38"/>
    </location>
</feature>
<reference evidence="3 4" key="1">
    <citation type="submission" date="2024-06" db="EMBL/GenBank/DDBJ databases">
        <title>The Natural Products Discovery Center: Release of the First 8490 Sequenced Strains for Exploring Actinobacteria Biosynthetic Diversity.</title>
        <authorList>
            <person name="Kalkreuter E."/>
            <person name="Kautsar S.A."/>
            <person name="Yang D."/>
            <person name="Bader C.D."/>
            <person name="Teijaro C.N."/>
            <person name="Fluegel L."/>
            <person name="Davis C.M."/>
            <person name="Simpson J.R."/>
            <person name="Lauterbach L."/>
            <person name="Steele A.D."/>
            <person name="Gui C."/>
            <person name="Meng S."/>
            <person name="Li G."/>
            <person name="Viehrig K."/>
            <person name="Ye F."/>
            <person name="Su P."/>
            <person name="Kiefer A.F."/>
            <person name="Nichols A."/>
            <person name="Cepeda A.J."/>
            <person name="Yan W."/>
            <person name="Fan B."/>
            <person name="Jiang Y."/>
            <person name="Adhikari A."/>
            <person name="Zheng C.-J."/>
            <person name="Schuster L."/>
            <person name="Cowan T.M."/>
            <person name="Smanski M.J."/>
            <person name="Chevrette M.G."/>
            <person name="De Carvalho L.P.S."/>
            <person name="Shen B."/>
        </authorList>
    </citation>
    <scope>NUCLEOTIDE SEQUENCE [LARGE SCALE GENOMIC DNA]</scope>
    <source>
        <strain evidence="3 4">NPDC046838</strain>
    </source>
</reference>
<dbReference type="InterPro" id="IPR003346">
    <property type="entry name" value="Transposase_20"/>
</dbReference>
<dbReference type="Proteomes" id="UP001551176">
    <property type="component" value="Unassembled WGS sequence"/>
</dbReference>
<proteinExistence type="predicted"/>
<feature type="compositionally biased region" description="Polar residues" evidence="1">
    <location>
        <begin position="89"/>
        <end position="103"/>
    </location>
</feature>
<evidence type="ECO:0000313" key="3">
    <source>
        <dbReference type="EMBL" id="MEU6823491.1"/>
    </source>
</evidence>
<evidence type="ECO:0000256" key="1">
    <source>
        <dbReference type="SAM" id="MobiDB-lite"/>
    </source>
</evidence>